<protein>
    <recommendedName>
        <fullName evidence="14">GTPase IMAP family member 8</fullName>
    </recommendedName>
    <alternativeName>
        <fullName evidence="15">Immune-associated nucleotide-binding protein 9</fullName>
    </alternativeName>
</protein>
<dbReference type="GO" id="GO:0005794">
    <property type="term" value="C:Golgi apparatus"/>
    <property type="evidence" value="ECO:0007669"/>
    <property type="project" value="UniProtKB-SubCell"/>
</dbReference>
<keyword evidence="10" id="KW-0333">Golgi apparatus</keyword>
<keyword evidence="18" id="KW-1185">Reference proteome</keyword>
<dbReference type="Gene3D" id="3.40.50.300">
    <property type="entry name" value="P-loop containing nucleotide triphosphate hydrolases"/>
    <property type="match status" value="4"/>
</dbReference>
<keyword evidence="6" id="KW-0963">Cytoplasm</keyword>
<evidence type="ECO:0000256" key="14">
    <source>
        <dbReference type="ARBA" id="ARBA00073539"/>
    </source>
</evidence>
<dbReference type="SUPFAM" id="SSF52540">
    <property type="entry name" value="P-loop containing nucleoside triphosphate hydrolases"/>
    <property type="match status" value="4"/>
</dbReference>
<feature type="domain" description="AIG1-type G" evidence="16">
    <location>
        <begin position="291"/>
        <end position="494"/>
    </location>
</feature>
<dbReference type="FunFam" id="3.40.50.300:FF:000536">
    <property type="entry name" value="GTPase IMAP family member 8"/>
    <property type="match status" value="1"/>
</dbReference>
<evidence type="ECO:0000313" key="18">
    <source>
        <dbReference type="Proteomes" id="UP000250572"/>
    </source>
</evidence>
<organism evidence="17 18">
    <name type="scientific">Gambusia affinis</name>
    <name type="common">Western mosquitofish</name>
    <name type="synonym">Heterandria affinis</name>
    <dbReference type="NCBI Taxonomy" id="33528"/>
    <lineage>
        <taxon>Eukaryota</taxon>
        <taxon>Metazoa</taxon>
        <taxon>Chordata</taxon>
        <taxon>Craniata</taxon>
        <taxon>Vertebrata</taxon>
        <taxon>Euteleostomi</taxon>
        <taxon>Actinopterygii</taxon>
        <taxon>Neopterygii</taxon>
        <taxon>Teleostei</taxon>
        <taxon>Neoteleostei</taxon>
        <taxon>Acanthomorphata</taxon>
        <taxon>Ovalentaria</taxon>
        <taxon>Atherinomorphae</taxon>
        <taxon>Cyprinodontiformes</taxon>
        <taxon>Poeciliidae</taxon>
        <taxon>Poeciliinae</taxon>
        <taxon>Gambusia</taxon>
    </lineage>
</organism>
<evidence type="ECO:0000313" key="17">
    <source>
        <dbReference type="EMBL" id="PWA29932.1"/>
    </source>
</evidence>
<evidence type="ECO:0000256" key="12">
    <source>
        <dbReference type="ARBA" id="ARBA00023134"/>
    </source>
</evidence>
<evidence type="ECO:0000256" key="11">
    <source>
        <dbReference type="ARBA" id="ARBA00023128"/>
    </source>
</evidence>
<evidence type="ECO:0000256" key="1">
    <source>
        <dbReference type="ARBA" id="ARBA00004173"/>
    </source>
</evidence>
<evidence type="ECO:0000259" key="16">
    <source>
        <dbReference type="PROSITE" id="PS51720"/>
    </source>
</evidence>
<feature type="domain" description="AIG1-type G" evidence="16">
    <location>
        <begin position="766"/>
        <end position="965"/>
    </location>
</feature>
<comment type="subcellular location">
    <subcellularLocation>
        <location evidence="3">Cytoplasm</location>
        <location evidence="3">Cytosol</location>
    </subcellularLocation>
    <subcellularLocation>
        <location evidence="2">Endoplasmic reticulum</location>
    </subcellularLocation>
    <subcellularLocation>
        <location evidence="4">Golgi apparatus</location>
    </subcellularLocation>
    <subcellularLocation>
        <location evidence="1">Mitochondrion</location>
    </subcellularLocation>
</comment>
<dbReference type="PANTHER" id="PTHR10903:SF170">
    <property type="entry name" value="GTPASE IMAP FAMILY MEMBER 7"/>
    <property type="match status" value="1"/>
</dbReference>
<comment type="caution">
    <text evidence="17">The sequence shown here is derived from an EMBL/GenBank/DDBJ whole genome shotgun (WGS) entry which is preliminary data.</text>
</comment>
<evidence type="ECO:0000256" key="8">
    <source>
        <dbReference type="ARBA" id="ARBA00022741"/>
    </source>
</evidence>
<evidence type="ECO:0000256" key="6">
    <source>
        <dbReference type="ARBA" id="ARBA00022490"/>
    </source>
</evidence>
<reference evidence="17 18" key="1">
    <citation type="journal article" date="2018" name="G3 (Bethesda)">
        <title>A High-Quality Reference Genome for the Invasive Mosquitofish Gambusia affinis Using a Chicago Library.</title>
        <authorList>
            <person name="Hoffberg S.L."/>
            <person name="Troendle N.J."/>
            <person name="Glenn T.C."/>
            <person name="Mahmud O."/>
            <person name="Louha S."/>
            <person name="Chalopin D."/>
            <person name="Bennetzen J.L."/>
            <person name="Mauricio R."/>
        </authorList>
    </citation>
    <scope>NUCLEOTIDE SEQUENCE [LARGE SCALE GENOMIC DNA]</scope>
    <source>
        <strain evidence="17">NE01/NJP1002.9</strain>
        <tissue evidence="17">Muscle</tissue>
    </source>
</reference>
<keyword evidence="11" id="KW-0496">Mitochondrion</keyword>
<sequence>PHLNEPDEFLNVLKEIVTWSFLDLQLQWIYHQHSLFVVTKEKTDLRIILLGKAGVGKSASTNTILGRKVCSNGYNSSMTLNHNFCYESHDLNHDLHLTVINTPGLFQTNISNEVIEEQIGKSISMAAPGPHVFLIVLQPTRFTSEEKETVEIIQKMFGEEAARYTMILFTQGDMLKEENIKIEDLLETSQPLKRFINQCSSLKKFEDKYHVFDNKDKDPAQVSGLLQKINRMVQRNGGRCYTNKMFEEAQKAKQEEIKRQSLNFKKLNDSPEFYRCVLQLLFSNSPAAEKEPDLRIILLGRTGVGKSAAAKTILGNKSHPWLSSATLFCAKKTSIYPGLNLTVIDTPGLFRTIKSNKDMVMEIAKSICMSAPGPHVFLIVLQTTRFTPEDEKTVEIIKKTFGKEAARYTMVLFTHGDELREANINIEDMLEKLQPLKRFISQCSILEKFEDKYHVFDNNVEDPDQVSELLEKIQRMVEQNGGSFYRNEMFREAQRTRLTGNLGFFPEPKKDPDRRIVLLGRTGVGKSAAGNTILGGRLFQSRVSLSSVTSVCQRESNSFCGLNLEVVDTPDLFGSNLEYLVCPKQIARCISMAAPGPHVFLIVLQPTRFTAEERKTVEIIQRLFGEEAARYTMVLFTYGDVLKKKNITMENLLEKHQPLKRFISQCSVLEKFEEKYHVFDNEAAGRTQVSELLNKINKMVEQNGGSYYSNETFREAQRAKQQEMDRLRRENPKTFFKDGRKQAEKENSFIRAAMDAAADGAAAEPEADLRVVLVGQERVGKSSAGNTILRNKEFNSEGGLKLPTLSSKRAENEVLSRRVSVVDTPGLCSSVLKPEEVKAEIQRAVELSSPGPHVFLLTIKLGRFTEQKETGLEMLQEILGPEVSKNIMILFTHRDRLEQTGIDIDEFIKRDENLQKLVKSCSGMYHVFNNKKMEDRKQVQDLLDKIDSLLEGGPRYFPRQSSQITSFRWGQLLWSDWRFKLGVCFVFCWILSDICSRLEKR</sequence>
<dbReference type="GO" id="GO:0005525">
    <property type="term" value="F:GTP binding"/>
    <property type="evidence" value="ECO:0007669"/>
    <property type="project" value="UniProtKB-KW"/>
</dbReference>
<evidence type="ECO:0000256" key="4">
    <source>
        <dbReference type="ARBA" id="ARBA00004555"/>
    </source>
</evidence>
<evidence type="ECO:0000256" key="7">
    <source>
        <dbReference type="ARBA" id="ARBA00022737"/>
    </source>
</evidence>
<evidence type="ECO:0000256" key="10">
    <source>
        <dbReference type="ARBA" id="ARBA00023034"/>
    </source>
</evidence>
<keyword evidence="8" id="KW-0547">Nucleotide-binding</keyword>
<comment type="function">
    <text evidence="13">Exerts an anti-apoptotic effect in the immune system and is involved in responses to infections.</text>
</comment>
<evidence type="ECO:0000256" key="9">
    <source>
        <dbReference type="ARBA" id="ARBA00022824"/>
    </source>
</evidence>
<feature type="non-terminal residue" evidence="17">
    <location>
        <position position="1"/>
    </location>
</feature>
<dbReference type="AlphaFoldDB" id="A0A315W3S7"/>
<dbReference type="GO" id="GO:0005829">
    <property type="term" value="C:cytosol"/>
    <property type="evidence" value="ECO:0007669"/>
    <property type="project" value="UniProtKB-SubCell"/>
</dbReference>
<feature type="non-terminal residue" evidence="17">
    <location>
        <position position="1001"/>
    </location>
</feature>
<dbReference type="InterPro" id="IPR027417">
    <property type="entry name" value="P-loop_NTPase"/>
</dbReference>
<dbReference type="EMBL" id="NHOQ01000479">
    <property type="protein sequence ID" value="PWA29932.1"/>
    <property type="molecule type" value="Genomic_DNA"/>
</dbReference>
<dbReference type="GO" id="GO:0005783">
    <property type="term" value="C:endoplasmic reticulum"/>
    <property type="evidence" value="ECO:0007669"/>
    <property type="project" value="UniProtKB-SubCell"/>
</dbReference>
<dbReference type="STRING" id="33528.ENSGAFP00000004318"/>
<dbReference type="PANTHER" id="PTHR10903">
    <property type="entry name" value="GTPASE, IMAP FAMILY MEMBER-RELATED"/>
    <property type="match status" value="1"/>
</dbReference>
<dbReference type="FunFam" id="3.40.50.300:FF:000366">
    <property type="entry name" value="GTPase, IMAP family member 2"/>
    <property type="match status" value="3"/>
</dbReference>
<keyword evidence="12" id="KW-0342">GTP-binding</keyword>
<gene>
    <name evidence="17" type="ORF">CCH79_00019644</name>
</gene>
<proteinExistence type="inferred from homology"/>
<accession>A0A315W3S7</accession>
<evidence type="ECO:0000256" key="5">
    <source>
        <dbReference type="ARBA" id="ARBA00008535"/>
    </source>
</evidence>
<feature type="domain" description="AIG1-type G" evidence="16">
    <location>
        <begin position="42"/>
        <end position="250"/>
    </location>
</feature>
<evidence type="ECO:0000256" key="2">
    <source>
        <dbReference type="ARBA" id="ARBA00004240"/>
    </source>
</evidence>
<comment type="similarity">
    <text evidence="5">Belongs to the TRAFAC class TrmE-Era-EngA-EngB-Septin-like GTPase superfamily. AIG1/Toc34/Toc159-like paraseptin GTPase family. IAN subfamily.</text>
</comment>
<keyword evidence="9" id="KW-0256">Endoplasmic reticulum</keyword>
<dbReference type="PROSITE" id="PS51720">
    <property type="entry name" value="G_AIG1"/>
    <property type="match status" value="4"/>
</dbReference>
<dbReference type="Proteomes" id="UP000250572">
    <property type="component" value="Unassembled WGS sequence"/>
</dbReference>
<keyword evidence="7" id="KW-0677">Repeat</keyword>
<dbReference type="InterPro" id="IPR006703">
    <property type="entry name" value="G_AIG1"/>
</dbReference>
<evidence type="ECO:0000256" key="3">
    <source>
        <dbReference type="ARBA" id="ARBA00004514"/>
    </source>
</evidence>
<dbReference type="InterPro" id="IPR045058">
    <property type="entry name" value="GIMA/IAN/Toc"/>
</dbReference>
<name>A0A315W3S7_GAMAF</name>
<feature type="domain" description="AIG1-type G" evidence="16">
    <location>
        <begin position="511"/>
        <end position="717"/>
    </location>
</feature>
<evidence type="ECO:0000256" key="15">
    <source>
        <dbReference type="ARBA" id="ARBA00077278"/>
    </source>
</evidence>
<dbReference type="CDD" id="cd01852">
    <property type="entry name" value="AIG1"/>
    <property type="match status" value="1"/>
</dbReference>
<dbReference type="GO" id="GO:0005739">
    <property type="term" value="C:mitochondrion"/>
    <property type="evidence" value="ECO:0007669"/>
    <property type="project" value="UniProtKB-SubCell"/>
</dbReference>
<evidence type="ECO:0000256" key="13">
    <source>
        <dbReference type="ARBA" id="ARBA00056809"/>
    </source>
</evidence>
<dbReference type="Pfam" id="PF04548">
    <property type="entry name" value="AIG1"/>
    <property type="match status" value="4"/>
</dbReference>